<dbReference type="AlphaFoldDB" id="A0A5B8KYS8"/>
<dbReference type="PANTHER" id="PTHR30126">
    <property type="entry name" value="HTH-TYPE TRANSCRIPTIONAL REGULATOR"/>
    <property type="match status" value="1"/>
</dbReference>
<dbReference type="Gene3D" id="3.40.190.290">
    <property type="match status" value="1"/>
</dbReference>
<dbReference type="Proteomes" id="UP000321389">
    <property type="component" value="Chromosome"/>
</dbReference>
<comment type="similarity">
    <text evidence="1">Belongs to the LysR transcriptional regulatory family.</text>
</comment>
<evidence type="ECO:0000259" key="5">
    <source>
        <dbReference type="PROSITE" id="PS50931"/>
    </source>
</evidence>
<sequence length="311" mass="33733">MDANPTLDQLQIFIAVADAGGFSAAARRLNRAQSVISYGISNLEAQLQVQLFDRDGTRVPQLTEAGRALLTDARRILAGLEGMRARAGGLRQGLEAEITLAVDVTVPAEALAEVLRAFETEYPTVAIRLHVGALGVVYDQVMRQLADLGISGSATIEDETQIVTASVGASSMIPVAAPDHPLAVAGTPVPPELVREQTQLVITDLTDQTRGKDFGVLSYRTWRLTDMGMKRALIAAGLGWGGLPYAMAQKDIQDGRLVWLDIESYPERAFPLYAIHHVRRTPGPATRWMIERFRLALAACDAHRDIARQSA</sequence>
<gene>
    <name evidence="6" type="ORF">FQ775_10270</name>
</gene>
<dbReference type="PANTHER" id="PTHR30126:SF91">
    <property type="entry name" value="LYSR FAMILY TRANSCRIPTIONAL REGULATOR"/>
    <property type="match status" value="1"/>
</dbReference>
<name>A0A5B8KYS8_9HYPH</name>
<dbReference type="RefSeq" id="WP_146299385.1">
    <property type="nucleotide sequence ID" value="NZ_CP042301.2"/>
</dbReference>
<dbReference type="SUPFAM" id="SSF46785">
    <property type="entry name" value="Winged helix' DNA-binding domain"/>
    <property type="match status" value="1"/>
</dbReference>
<dbReference type="FunFam" id="1.10.10.10:FF:000001">
    <property type="entry name" value="LysR family transcriptional regulator"/>
    <property type="match status" value="1"/>
</dbReference>
<dbReference type="KEGG" id="niy:FQ775_10270"/>
<keyword evidence="3" id="KW-0238">DNA-binding</keyword>
<evidence type="ECO:0000313" key="6">
    <source>
        <dbReference type="EMBL" id="QDZ00739.1"/>
    </source>
</evidence>
<dbReference type="Gene3D" id="1.10.10.10">
    <property type="entry name" value="Winged helix-like DNA-binding domain superfamily/Winged helix DNA-binding domain"/>
    <property type="match status" value="1"/>
</dbReference>
<dbReference type="Pfam" id="PF00126">
    <property type="entry name" value="HTH_1"/>
    <property type="match status" value="1"/>
</dbReference>
<reference evidence="6" key="1">
    <citation type="submission" date="2020-04" db="EMBL/GenBank/DDBJ databases">
        <title>Nitratireductor sp. nov. isolated from mangrove soil.</title>
        <authorList>
            <person name="Ye Y."/>
        </authorList>
    </citation>
    <scope>NUCLEOTIDE SEQUENCE</scope>
    <source>
        <strain evidence="6">SY7</strain>
    </source>
</reference>
<dbReference type="Pfam" id="PF03466">
    <property type="entry name" value="LysR_substrate"/>
    <property type="match status" value="1"/>
</dbReference>
<evidence type="ECO:0000256" key="2">
    <source>
        <dbReference type="ARBA" id="ARBA00023015"/>
    </source>
</evidence>
<evidence type="ECO:0000313" key="7">
    <source>
        <dbReference type="Proteomes" id="UP000321389"/>
    </source>
</evidence>
<feature type="domain" description="HTH lysR-type" evidence="5">
    <location>
        <begin position="5"/>
        <end position="63"/>
    </location>
</feature>
<dbReference type="GO" id="GO:0000976">
    <property type="term" value="F:transcription cis-regulatory region binding"/>
    <property type="evidence" value="ECO:0007669"/>
    <property type="project" value="TreeGrafter"/>
</dbReference>
<dbReference type="InterPro" id="IPR000847">
    <property type="entry name" value="LysR_HTH_N"/>
</dbReference>
<dbReference type="PROSITE" id="PS50931">
    <property type="entry name" value="HTH_LYSR"/>
    <property type="match status" value="1"/>
</dbReference>
<dbReference type="InterPro" id="IPR005119">
    <property type="entry name" value="LysR_subst-bd"/>
</dbReference>
<dbReference type="GO" id="GO:0003700">
    <property type="term" value="F:DNA-binding transcription factor activity"/>
    <property type="evidence" value="ECO:0007669"/>
    <property type="project" value="InterPro"/>
</dbReference>
<keyword evidence="2" id="KW-0805">Transcription regulation</keyword>
<evidence type="ECO:0000256" key="3">
    <source>
        <dbReference type="ARBA" id="ARBA00023125"/>
    </source>
</evidence>
<dbReference type="PRINTS" id="PR00039">
    <property type="entry name" value="HTHLYSR"/>
</dbReference>
<keyword evidence="7" id="KW-1185">Reference proteome</keyword>
<evidence type="ECO:0000256" key="4">
    <source>
        <dbReference type="ARBA" id="ARBA00023163"/>
    </source>
</evidence>
<dbReference type="InterPro" id="IPR036388">
    <property type="entry name" value="WH-like_DNA-bd_sf"/>
</dbReference>
<proteinExistence type="inferred from homology"/>
<dbReference type="SUPFAM" id="SSF53850">
    <property type="entry name" value="Periplasmic binding protein-like II"/>
    <property type="match status" value="1"/>
</dbReference>
<dbReference type="OrthoDB" id="196624at2"/>
<keyword evidence="4" id="KW-0804">Transcription</keyword>
<dbReference type="EMBL" id="CP042301">
    <property type="protein sequence ID" value="QDZ00739.1"/>
    <property type="molecule type" value="Genomic_DNA"/>
</dbReference>
<dbReference type="InterPro" id="IPR036390">
    <property type="entry name" value="WH_DNA-bd_sf"/>
</dbReference>
<accession>A0A5B8KYS8</accession>
<protein>
    <submittedName>
        <fullName evidence="6">LysR family transcriptional regulator</fullName>
    </submittedName>
</protein>
<evidence type="ECO:0000256" key="1">
    <source>
        <dbReference type="ARBA" id="ARBA00009437"/>
    </source>
</evidence>
<organism evidence="6 7">
    <name type="scientific">Nitratireductor mangrovi</name>
    <dbReference type="NCBI Taxonomy" id="2599600"/>
    <lineage>
        <taxon>Bacteria</taxon>
        <taxon>Pseudomonadati</taxon>
        <taxon>Pseudomonadota</taxon>
        <taxon>Alphaproteobacteria</taxon>
        <taxon>Hyphomicrobiales</taxon>
        <taxon>Phyllobacteriaceae</taxon>
        <taxon>Nitratireductor</taxon>
    </lineage>
</organism>